<dbReference type="InterPro" id="IPR018491">
    <property type="entry name" value="SLC12_C"/>
</dbReference>
<keyword evidence="2 6" id="KW-0812">Transmembrane</keyword>
<evidence type="ECO:0000259" key="7">
    <source>
        <dbReference type="Pfam" id="PF00324"/>
    </source>
</evidence>
<keyword evidence="10" id="KW-1185">Reference proteome</keyword>
<dbReference type="GO" id="GO:0016020">
    <property type="term" value="C:membrane"/>
    <property type="evidence" value="ECO:0007669"/>
    <property type="project" value="UniProtKB-SubCell"/>
</dbReference>
<dbReference type="GO" id="GO:0055078">
    <property type="term" value="P:sodium ion homeostasis"/>
    <property type="evidence" value="ECO:0007669"/>
    <property type="project" value="TreeGrafter"/>
</dbReference>
<feature type="domain" description="Amino acid permease/ SLC12A" evidence="7">
    <location>
        <begin position="11"/>
        <end position="197"/>
    </location>
</feature>
<feature type="region of interest" description="Disordered" evidence="5">
    <location>
        <begin position="354"/>
        <end position="377"/>
    </location>
</feature>
<dbReference type="PANTHER" id="PTHR11827">
    <property type="entry name" value="SOLUTE CARRIER FAMILY 12, CATION COTRANSPORTERS"/>
    <property type="match status" value="1"/>
</dbReference>
<evidence type="ECO:0000256" key="2">
    <source>
        <dbReference type="ARBA" id="ARBA00022692"/>
    </source>
</evidence>
<dbReference type="GO" id="GO:1990573">
    <property type="term" value="P:potassium ion import across plasma membrane"/>
    <property type="evidence" value="ECO:0007669"/>
    <property type="project" value="TreeGrafter"/>
</dbReference>
<evidence type="ECO:0000256" key="3">
    <source>
        <dbReference type="ARBA" id="ARBA00022989"/>
    </source>
</evidence>
<dbReference type="Proteomes" id="UP000499080">
    <property type="component" value="Unassembled WGS sequence"/>
</dbReference>
<dbReference type="Gene3D" id="1.20.1740.10">
    <property type="entry name" value="Amino acid/polyamine transporter I"/>
    <property type="match status" value="1"/>
</dbReference>
<comment type="caution">
    <text evidence="9">The sequence shown here is derived from an EMBL/GenBank/DDBJ whole genome shotgun (WGS) entry which is preliminary data.</text>
</comment>
<name>A0A4Y2IKN8_ARAVE</name>
<dbReference type="GO" id="GO:0006884">
    <property type="term" value="P:cell volume homeostasis"/>
    <property type="evidence" value="ECO:0007669"/>
    <property type="project" value="TreeGrafter"/>
</dbReference>
<feature type="transmembrane region" description="Helical" evidence="6">
    <location>
        <begin position="59"/>
        <end position="80"/>
    </location>
</feature>
<evidence type="ECO:0000256" key="1">
    <source>
        <dbReference type="ARBA" id="ARBA00004141"/>
    </source>
</evidence>
<proteinExistence type="predicted"/>
<comment type="subcellular location">
    <subcellularLocation>
        <location evidence="1">Membrane</location>
        <topology evidence="1">Multi-pass membrane protein</topology>
    </subcellularLocation>
</comment>
<feature type="transmembrane region" description="Helical" evidence="6">
    <location>
        <begin position="116"/>
        <end position="138"/>
    </location>
</feature>
<organism evidence="9 10">
    <name type="scientific">Araneus ventricosus</name>
    <name type="common">Orbweaver spider</name>
    <name type="synonym">Epeira ventricosa</name>
    <dbReference type="NCBI Taxonomy" id="182803"/>
    <lineage>
        <taxon>Eukaryota</taxon>
        <taxon>Metazoa</taxon>
        <taxon>Ecdysozoa</taxon>
        <taxon>Arthropoda</taxon>
        <taxon>Chelicerata</taxon>
        <taxon>Arachnida</taxon>
        <taxon>Araneae</taxon>
        <taxon>Araneomorphae</taxon>
        <taxon>Entelegynae</taxon>
        <taxon>Araneoidea</taxon>
        <taxon>Araneidae</taxon>
        <taxon>Araneus</taxon>
    </lineage>
</organism>
<evidence type="ECO:0000256" key="4">
    <source>
        <dbReference type="ARBA" id="ARBA00023136"/>
    </source>
</evidence>
<evidence type="ECO:0000256" key="6">
    <source>
        <dbReference type="SAM" id="Phobius"/>
    </source>
</evidence>
<sequence>MIVAFGPDHHAGSFAATLSSARPIVSAPRILQALCVDGIIPWLNWFGKGYGKDNDPRRALALTFVIAVVFTVIGDLNAVAPIISNFFMAANGLINFSCFHASYVKSPGFRPGFRYYNLWLSLLGALLCVVIMFVMNWITALVTDVVVIALYIYIAKTCPEINWGSSFQGYSYRNALHYLNKLTRIEEHVKNYRPAILVLSGNTGSRPQLVDFAEHLTKDIGLQICAHISKEPLNWKTRCLLQELNTRWLMERRVKAFYSLVEADSFENGVASLIQTAGVGKMRPNILLMGFKDNWQTCDIKESLDYFHAIHQAVNAHLSLCILRIPGGTDYSPYYETPDGLPILQSYDSKGKVETSLKSPVDPSRSTRSKSKDVSTKHDPSTALFVVSRQAVTSHGIVWRNPDLGFLMPNRDIKKFLVLLISYILSPKSPKWLPSLSPRSGVNSSIPPAFPFLPL</sequence>
<dbReference type="Pfam" id="PF00324">
    <property type="entry name" value="AA_permease"/>
    <property type="match status" value="1"/>
</dbReference>
<evidence type="ECO:0000259" key="8">
    <source>
        <dbReference type="Pfam" id="PF03522"/>
    </source>
</evidence>
<dbReference type="InterPro" id="IPR004841">
    <property type="entry name" value="AA-permease/SLC12A_dom"/>
</dbReference>
<protein>
    <submittedName>
        <fullName evidence="9">Solute carrier family 12 member 1</fullName>
    </submittedName>
</protein>
<dbReference type="OrthoDB" id="6424909at2759"/>
<evidence type="ECO:0000256" key="5">
    <source>
        <dbReference type="SAM" id="MobiDB-lite"/>
    </source>
</evidence>
<dbReference type="EMBL" id="BGPR01002745">
    <property type="protein sequence ID" value="GBM78307.1"/>
    <property type="molecule type" value="Genomic_DNA"/>
</dbReference>
<dbReference type="GO" id="GO:0055064">
    <property type="term" value="P:chloride ion homeostasis"/>
    <property type="evidence" value="ECO:0007669"/>
    <property type="project" value="TreeGrafter"/>
</dbReference>
<evidence type="ECO:0000313" key="9">
    <source>
        <dbReference type="EMBL" id="GBM78307.1"/>
    </source>
</evidence>
<dbReference type="PANTHER" id="PTHR11827:SF103">
    <property type="entry name" value="SODIUM CHLORIDE COTRANSPORTER 69, ISOFORM E"/>
    <property type="match status" value="1"/>
</dbReference>
<dbReference type="GO" id="GO:0008511">
    <property type="term" value="F:sodium:potassium:chloride symporter activity"/>
    <property type="evidence" value="ECO:0007669"/>
    <property type="project" value="TreeGrafter"/>
</dbReference>
<dbReference type="GO" id="GO:0055075">
    <property type="term" value="P:potassium ion homeostasis"/>
    <property type="evidence" value="ECO:0007669"/>
    <property type="project" value="TreeGrafter"/>
</dbReference>
<accession>A0A4Y2IKN8</accession>
<feature type="transmembrane region" description="Helical" evidence="6">
    <location>
        <begin position="30"/>
        <end position="47"/>
    </location>
</feature>
<dbReference type="InterPro" id="IPR004842">
    <property type="entry name" value="SLC12A_fam"/>
</dbReference>
<feature type="domain" description="SLC12A transporter C-terminal" evidence="8">
    <location>
        <begin position="206"/>
        <end position="370"/>
    </location>
</feature>
<dbReference type="AlphaFoldDB" id="A0A4Y2IKN8"/>
<reference evidence="9 10" key="1">
    <citation type="journal article" date="2019" name="Sci. Rep.">
        <title>Orb-weaving spider Araneus ventricosus genome elucidates the spidroin gene catalogue.</title>
        <authorList>
            <person name="Kono N."/>
            <person name="Nakamura H."/>
            <person name="Ohtoshi R."/>
            <person name="Moran D.A.P."/>
            <person name="Shinohara A."/>
            <person name="Yoshida Y."/>
            <person name="Fujiwara M."/>
            <person name="Mori M."/>
            <person name="Tomita M."/>
            <person name="Arakawa K."/>
        </authorList>
    </citation>
    <scope>NUCLEOTIDE SEQUENCE [LARGE SCALE GENOMIC DNA]</scope>
</reference>
<keyword evidence="3 6" id="KW-1133">Transmembrane helix</keyword>
<gene>
    <name evidence="9" type="primary">Slc12a1_0</name>
    <name evidence="9" type="ORF">AVEN_139724_1</name>
</gene>
<dbReference type="Pfam" id="PF03522">
    <property type="entry name" value="SLC12"/>
    <property type="match status" value="1"/>
</dbReference>
<evidence type="ECO:0000313" key="10">
    <source>
        <dbReference type="Proteomes" id="UP000499080"/>
    </source>
</evidence>
<feature type="transmembrane region" description="Helical" evidence="6">
    <location>
        <begin position="86"/>
        <end position="104"/>
    </location>
</feature>
<keyword evidence="4 6" id="KW-0472">Membrane</keyword>